<keyword evidence="7" id="KW-1185">Reference proteome</keyword>
<feature type="repeat" description="WD" evidence="3">
    <location>
        <begin position="231"/>
        <end position="263"/>
    </location>
</feature>
<dbReference type="GeneID" id="33565322"/>
<dbReference type="CDD" id="cd00200">
    <property type="entry name" value="WD40"/>
    <property type="match status" value="1"/>
</dbReference>
<dbReference type="SUPFAM" id="SSF50978">
    <property type="entry name" value="WD40 repeat-like"/>
    <property type="match status" value="1"/>
</dbReference>
<keyword evidence="4" id="KW-0175">Coiled coil</keyword>
<evidence type="ECO:0000256" key="5">
    <source>
        <dbReference type="SAM" id="MobiDB-lite"/>
    </source>
</evidence>
<dbReference type="PROSITE" id="PS00678">
    <property type="entry name" value="WD_REPEATS_1"/>
    <property type="match status" value="1"/>
</dbReference>
<name>A0A1Y2GT49_9FUNG</name>
<feature type="coiled-coil region" evidence="4">
    <location>
        <begin position="26"/>
        <end position="53"/>
    </location>
</feature>
<dbReference type="AlphaFoldDB" id="A0A1Y2GT49"/>
<gene>
    <name evidence="6" type="ORF">BCR41DRAFT_349491</name>
</gene>
<dbReference type="InterPro" id="IPR001680">
    <property type="entry name" value="WD40_rpt"/>
</dbReference>
<dbReference type="InterPro" id="IPR015943">
    <property type="entry name" value="WD40/YVTN_repeat-like_dom_sf"/>
</dbReference>
<feature type="region of interest" description="Disordered" evidence="5">
    <location>
        <begin position="85"/>
        <end position="140"/>
    </location>
</feature>
<dbReference type="InterPro" id="IPR020472">
    <property type="entry name" value="WD40_PAC1"/>
</dbReference>
<evidence type="ECO:0000256" key="2">
    <source>
        <dbReference type="ARBA" id="ARBA00022737"/>
    </source>
</evidence>
<dbReference type="Pfam" id="PF00400">
    <property type="entry name" value="WD40"/>
    <property type="match status" value="3"/>
</dbReference>
<feature type="compositionally biased region" description="Low complexity" evidence="5">
    <location>
        <begin position="9"/>
        <end position="21"/>
    </location>
</feature>
<dbReference type="OrthoDB" id="6262491at2759"/>
<proteinExistence type="predicted"/>
<dbReference type="PANTHER" id="PTHR22847:SF637">
    <property type="entry name" value="WD REPEAT DOMAIN 5B"/>
    <property type="match status" value="1"/>
</dbReference>
<dbReference type="InParanoid" id="A0A1Y2GT49"/>
<dbReference type="InterPro" id="IPR019775">
    <property type="entry name" value="WD40_repeat_CS"/>
</dbReference>
<feature type="compositionally biased region" description="Polar residues" evidence="5">
    <location>
        <begin position="117"/>
        <end position="140"/>
    </location>
</feature>
<feature type="region of interest" description="Disordered" evidence="5">
    <location>
        <begin position="1"/>
        <end position="24"/>
    </location>
</feature>
<sequence length="592" mass="65679">MSATSAAGHQSHQPSSSSSQQVDPAIEKLVRETKSLKQKIDLLEAENKALKKSLFELSYIYSSQLGQEKAHCCQDIQKCHRYSNNHTHHQQQQPQQYGHNNHHTSATATATTDEGDSSGNNSITGKGTSANPSSGQSTVGFQNDMAQLLDQLLSNMTITQQNQNKVDAGTTNPISSSDPTLRNVETQFKNAADLIKAEEDNVRRLNMGNIVSRQDGSSKSDGRQFYLKNDLKGHQGAVYAVQYSPNGKFLATGSFDKTVRIWDGTTNQNELYVLKGHGLNISDLAWGYDSTVLLSAAYDKTCRLWEVESGKLLDNFDHDGFVQCVRFHPQNNNIFFSGTTRNLLSMIDIRRDNSGAPATAIKNDTMVNSIYVYHDGLTVISGDSSGYLKTWDIRMGRVLQSILNEPTKKPISHIAVSKQRGTLDGIDSVENEEPESRWLAVNSYDNVIRVYDRGFEPPTTIPRLIHSLKGYRNKHWPIKSAFFHGQEYIAGAATRRPGKVRGADGDEEPQSILSDKDMPLESSLLLASGSMDPYVYLFDVSAGDGQYELLQKLPGHTDRVYDVDFHPIDHVLASGSADFTVKVWGRASKRKK</sequence>
<protein>
    <submittedName>
        <fullName evidence="6">WD40-repeat-containing domain protein</fullName>
    </submittedName>
</protein>
<reference evidence="6 7" key="1">
    <citation type="submission" date="2016-07" db="EMBL/GenBank/DDBJ databases">
        <title>Pervasive Adenine N6-methylation of Active Genes in Fungi.</title>
        <authorList>
            <consortium name="DOE Joint Genome Institute"/>
            <person name="Mondo S.J."/>
            <person name="Dannebaum R.O."/>
            <person name="Kuo R.C."/>
            <person name="Labutti K."/>
            <person name="Haridas S."/>
            <person name="Kuo A."/>
            <person name="Salamov A."/>
            <person name="Ahrendt S.R."/>
            <person name="Lipzen A."/>
            <person name="Sullivan W."/>
            <person name="Andreopoulos W.B."/>
            <person name="Clum A."/>
            <person name="Lindquist E."/>
            <person name="Daum C."/>
            <person name="Ramamoorthy G.K."/>
            <person name="Gryganskyi A."/>
            <person name="Culley D."/>
            <person name="Magnuson J.K."/>
            <person name="James T.Y."/>
            <person name="O'Malley M.A."/>
            <person name="Stajich J.E."/>
            <person name="Spatafora J.W."/>
            <person name="Visel A."/>
            <person name="Grigoriev I.V."/>
        </authorList>
    </citation>
    <scope>NUCLEOTIDE SEQUENCE [LARGE SCALE GENOMIC DNA]</scope>
    <source>
        <strain evidence="6 7">NRRL 3116</strain>
    </source>
</reference>
<feature type="compositionally biased region" description="Low complexity" evidence="5">
    <location>
        <begin position="90"/>
        <end position="112"/>
    </location>
</feature>
<dbReference type="GO" id="GO:1990234">
    <property type="term" value="C:transferase complex"/>
    <property type="evidence" value="ECO:0007669"/>
    <property type="project" value="UniProtKB-ARBA"/>
</dbReference>
<keyword evidence="2" id="KW-0677">Repeat</keyword>
<dbReference type="STRING" id="64571.A0A1Y2GT49"/>
<dbReference type="PRINTS" id="PR00320">
    <property type="entry name" value="GPROTEINBRPT"/>
</dbReference>
<feature type="repeat" description="WD" evidence="3">
    <location>
        <begin position="553"/>
        <end position="592"/>
    </location>
</feature>
<dbReference type="Proteomes" id="UP000193648">
    <property type="component" value="Unassembled WGS sequence"/>
</dbReference>
<dbReference type="PROSITE" id="PS50082">
    <property type="entry name" value="WD_REPEATS_2"/>
    <property type="match status" value="3"/>
</dbReference>
<dbReference type="PROSITE" id="PS50294">
    <property type="entry name" value="WD_REPEATS_REGION"/>
    <property type="match status" value="3"/>
</dbReference>
<dbReference type="Gene3D" id="2.130.10.10">
    <property type="entry name" value="YVTN repeat-like/Quinoprotein amine dehydrogenase"/>
    <property type="match status" value="2"/>
</dbReference>
<dbReference type="InterPro" id="IPR036322">
    <property type="entry name" value="WD40_repeat_dom_sf"/>
</dbReference>
<accession>A0A1Y2GT49</accession>
<evidence type="ECO:0000256" key="3">
    <source>
        <dbReference type="PROSITE-ProRule" id="PRU00221"/>
    </source>
</evidence>
<dbReference type="PANTHER" id="PTHR22847">
    <property type="entry name" value="WD40 REPEAT PROTEIN"/>
    <property type="match status" value="1"/>
</dbReference>
<dbReference type="RefSeq" id="XP_021883251.1">
    <property type="nucleotide sequence ID" value="XM_022023478.1"/>
</dbReference>
<dbReference type="SMART" id="SM00320">
    <property type="entry name" value="WD40"/>
    <property type="match status" value="7"/>
</dbReference>
<evidence type="ECO:0000313" key="7">
    <source>
        <dbReference type="Proteomes" id="UP000193648"/>
    </source>
</evidence>
<comment type="caution">
    <text evidence="6">The sequence shown here is derived from an EMBL/GenBank/DDBJ whole genome shotgun (WGS) entry which is preliminary data.</text>
</comment>
<organism evidence="6 7">
    <name type="scientific">Lobosporangium transversale</name>
    <dbReference type="NCBI Taxonomy" id="64571"/>
    <lineage>
        <taxon>Eukaryota</taxon>
        <taxon>Fungi</taxon>
        <taxon>Fungi incertae sedis</taxon>
        <taxon>Mucoromycota</taxon>
        <taxon>Mortierellomycotina</taxon>
        <taxon>Mortierellomycetes</taxon>
        <taxon>Mortierellales</taxon>
        <taxon>Mortierellaceae</taxon>
        <taxon>Lobosporangium</taxon>
    </lineage>
</organism>
<dbReference type="EMBL" id="MCFF01000010">
    <property type="protein sequence ID" value="ORZ22697.1"/>
    <property type="molecule type" value="Genomic_DNA"/>
</dbReference>
<evidence type="ECO:0000256" key="4">
    <source>
        <dbReference type="SAM" id="Coils"/>
    </source>
</evidence>
<evidence type="ECO:0000256" key="1">
    <source>
        <dbReference type="ARBA" id="ARBA00022574"/>
    </source>
</evidence>
<keyword evidence="1 3" id="KW-0853">WD repeat</keyword>
<feature type="repeat" description="WD" evidence="3">
    <location>
        <begin position="274"/>
        <end position="315"/>
    </location>
</feature>
<evidence type="ECO:0000313" key="6">
    <source>
        <dbReference type="EMBL" id="ORZ22697.1"/>
    </source>
</evidence>